<gene>
    <name evidence="3" type="ORF">KCG34_18590</name>
</gene>
<dbReference type="EMBL" id="CP073078">
    <property type="protein sequence ID" value="QUD87055.1"/>
    <property type="molecule type" value="Genomic_DNA"/>
</dbReference>
<feature type="binding site" evidence="1">
    <location>
        <position position="110"/>
    </location>
    <ligand>
        <name>L-histidine</name>
        <dbReference type="ChEBI" id="CHEBI:57595"/>
    </ligand>
</feature>
<dbReference type="Gene3D" id="3.30.930.10">
    <property type="entry name" value="Bira Bifunctional Protein, Domain 2"/>
    <property type="match status" value="1"/>
</dbReference>
<keyword evidence="4" id="KW-1185">Reference proteome</keyword>
<keyword evidence="3" id="KW-0808">Transferase</keyword>
<dbReference type="InterPro" id="IPR041715">
    <property type="entry name" value="HisRS-like_core"/>
</dbReference>
<dbReference type="AlphaFoldDB" id="A0A975FXE0"/>
<dbReference type="GO" id="GO:0005737">
    <property type="term" value="C:cytoplasm"/>
    <property type="evidence" value="ECO:0007669"/>
    <property type="project" value="InterPro"/>
</dbReference>
<feature type="binding site" evidence="1">
    <location>
        <position position="313"/>
    </location>
    <ligand>
        <name>L-histidine</name>
        <dbReference type="ChEBI" id="CHEBI:57595"/>
    </ligand>
</feature>
<organism evidence="3 4">
    <name type="scientific">Phenylobacterium montanum</name>
    <dbReference type="NCBI Taxonomy" id="2823693"/>
    <lineage>
        <taxon>Bacteria</taxon>
        <taxon>Pseudomonadati</taxon>
        <taxon>Pseudomonadota</taxon>
        <taxon>Alphaproteobacteria</taxon>
        <taxon>Caulobacterales</taxon>
        <taxon>Caulobacteraceae</taxon>
        <taxon>Phenylobacterium</taxon>
    </lineage>
</organism>
<feature type="domain" description="Class II Histidinyl-tRNA synthetase (HisRS)-like catalytic core" evidence="2">
    <location>
        <begin position="247"/>
        <end position="359"/>
    </location>
</feature>
<protein>
    <submittedName>
        <fullName evidence="3">ATP phosphoribosyltransferase regulatory subunit</fullName>
    </submittedName>
</protein>
<dbReference type="InterPro" id="IPR045864">
    <property type="entry name" value="aa-tRNA-synth_II/BPL/LPL"/>
</dbReference>
<dbReference type="GO" id="GO:0004821">
    <property type="term" value="F:histidine-tRNA ligase activity"/>
    <property type="evidence" value="ECO:0007669"/>
    <property type="project" value="TreeGrafter"/>
</dbReference>
<feature type="binding site" evidence="1">
    <location>
        <begin position="65"/>
        <end position="67"/>
    </location>
    <ligand>
        <name>L-histidine</name>
        <dbReference type="ChEBI" id="CHEBI:57595"/>
    </ligand>
</feature>
<dbReference type="PANTHER" id="PTHR43707">
    <property type="entry name" value="HISTIDYL-TRNA SYNTHETASE"/>
    <property type="match status" value="1"/>
</dbReference>
<feature type="domain" description="Class II Histidinyl-tRNA synthetase (HisRS)-like catalytic core" evidence="2">
    <location>
        <begin position="26"/>
        <end position="178"/>
    </location>
</feature>
<reference evidence="3" key="1">
    <citation type="submission" date="2021-04" db="EMBL/GenBank/DDBJ databases">
        <title>The complete genome sequence of Caulobacter sp. S6.</title>
        <authorList>
            <person name="Tang Y."/>
            <person name="Ouyang W."/>
            <person name="Liu Q."/>
            <person name="Huang B."/>
            <person name="Guo Z."/>
            <person name="Lei P."/>
        </authorList>
    </citation>
    <scope>NUCLEOTIDE SEQUENCE</scope>
    <source>
        <strain evidence="3">S6</strain>
    </source>
</reference>
<dbReference type="RefSeq" id="WP_211937107.1">
    <property type="nucleotide sequence ID" value="NZ_CP073078.1"/>
</dbReference>
<dbReference type="KEGG" id="caul:KCG34_18590"/>
<evidence type="ECO:0000313" key="4">
    <source>
        <dbReference type="Proteomes" id="UP000676409"/>
    </source>
</evidence>
<dbReference type="SUPFAM" id="SSF55681">
    <property type="entry name" value="Class II aaRS and biotin synthetases"/>
    <property type="match status" value="1"/>
</dbReference>
<feature type="binding site" evidence="1">
    <location>
        <position position="106"/>
    </location>
    <ligand>
        <name>L-histidine</name>
        <dbReference type="ChEBI" id="CHEBI:57595"/>
    </ligand>
</feature>
<keyword evidence="3" id="KW-0328">Glycosyltransferase</keyword>
<feature type="binding site" evidence="1">
    <location>
        <position position="92"/>
    </location>
    <ligand>
        <name>L-histidine</name>
        <dbReference type="ChEBI" id="CHEBI:57595"/>
    </ligand>
</feature>
<accession>A0A975FXE0</accession>
<evidence type="ECO:0000259" key="2">
    <source>
        <dbReference type="Pfam" id="PF13393"/>
    </source>
</evidence>
<dbReference type="GO" id="GO:0006427">
    <property type="term" value="P:histidyl-tRNA aminoacylation"/>
    <property type="evidence" value="ECO:0007669"/>
    <property type="project" value="TreeGrafter"/>
</dbReference>
<proteinExistence type="predicted"/>
<feature type="binding site" evidence="1">
    <location>
        <begin position="317"/>
        <end position="318"/>
    </location>
    <ligand>
        <name>L-histidine</name>
        <dbReference type="ChEBI" id="CHEBI:57595"/>
    </ligand>
</feature>
<dbReference type="GO" id="GO:0016757">
    <property type="term" value="F:glycosyltransferase activity"/>
    <property type="evidence" value="ECO:0007669"/>
    <property type="project" value="UniProtKB-KW"/>
</dbReference>
<dbReference type="InterPro" id="IPR004516">
    <property type="entry name" value="HisRS/HisZ"/>
</dbReference>
<name>A0A975FXE0_9CAUL</name>
<evidence type="ECO:0000313" key="3">
    <source>
        <dbReference type="EMBL" id="QUD87055.1"/>
    </source>
</evidence>
<dbReference type="NCBIfam" id="NF008949">
    <property type="entry name" value="PRK12295.1-2"/>
    <property type="match status" value="1"/>
</dbReference>
<dbReference type="PANTHER" id="PTHR43707:SF1">
    <property type="entry name" value="HISTIDINE--TRNA LIGASE, MITOCHONDRIAL-RELATED"/>
    <property type="match status" value="1"/>
</dbReference>
<evidence type="ECO:0000256" key="1">
    <source>
        <dbReference type="PIRSR" id="PIRSR001549-1"/>
    </source>
</evidence>
<dbReference type="Proteomes" id="UP000676409">
    <property type="component" value="Chromosome"/>
</dbReference>
<sequence>MRLEPAVPDSVRAAIRAPFAGAGAAIDPAVIQPLGLILDLAGEAMHARLFVVQGQGGEESCLRPDFTIAVAREHIASGAAAGRYTYEGRAFRVSPAGADHPEEFLQVGLEAFGGADLAAADAEVASLAWRSASAGGRDDLSLLLGDVGLYRAFVAALGLAAPLTQRLIRAFSRPRTMGAELERAQSGDVAERQGDRIASLLAGLPETEAVAVLQDLWALAGVQQVGGRSAGEIAHRLIERSAAASAPRLTEAEAGLIRRYLEISGEPRAALAQIAALGVNLDGPLGAWSQRLDALEAAGAPRERMSFATGFGRAFGYYDGMLFEVRSAALGEGFSVAGGGRYDALPVRLGGGQTGAVGCMVRPARAWSGALS</sequence>
<dbReference type="Pfam" id="PF13393">
    <property type="entry name" value="tRNA-synt_His"/>
    <property type="match status" value="2"/>
</dbReference>
<dbReference type="PIRSF" id="PIRSF001549">
    <property type="entry name" value="His-tRNA_synth"/>
    <property type="match status" value="1"/>
</dbReference>